<keyword evidence="4" id="KW-1185">Reference proteome</keyword>
<accession>A0A0T5XDK8</accession>
<dbReference type="Gene3D" id="3.10.105.10">
    <property type="entry name" value="Dipeptide-binding Protein, Domain 3"/>
    <property type="match status" value="1"/>
</dbReference>
<dbReference type="Pfam" id="PF00496">
    <property type="entry name" value="SBP_bac_5"/>
    <property type="match status" value="1"/>
</dbReference>
<evidence type="ECO:0000259" key="2">
    <source>
        <dbReference type="Pfam" id="PF00496"/>
    </source>
</evidence>
<dbReference type="AlphaFoldDB" id="A0A0T5XDK8"/>
<dbReference type="CDD" id="cd08512">
    <property type="entry name" value="PBP2_NikA_DppA_OppA_like_7"/>
    <property type="match status" value="1"/>
</dbReference>
<dbReference type="GO" id="GO:0015833">
    <property type="term" value="P:peptide transport"/>
    <property type="evidence" value="ECO:0007669"/>
    <property type="project" value="TreeGrafter"/>
</dbReference>
<dbReference type="eggNOG" id="COG0747">
    <property type="taxonomic scope" value="Bacteria"/>
</dbReference>
<sequence length="529" mass="59470">MRKRVMVWCLAFLSCFLFASASFAAIPKDSLVIAADTQILISLDPAVCYETFAAQITEAGYSGLTHIQPVNGVLTPVPALAESWDILEDGTKYVFHLRKNARFSNGDPVTADDVIFSFQRLLSIGKSPAWLLEEIGLTKENMNETILKEDDMTVVLKTKPLAPNIILSILGGSWGGIVNKKVVMANEINGDFGEAFLQDKSAGAGAGPYEIVEWKRNDHVLLRANQYYWGGEPAIKQIYIKDVPEATTQFLLVQKGDVDVAWRVTTEQAAQLRDSPQKGVKLVTVPSQSNEYVAMNAQWGPFKDERVVKAVKYAIDYDAIIDSVLKGFAVLNQNFIPIGYFGYIEMNPYKKDVEKARQLLKEAGYSEGFEVELLTNPTQIRMDEAVLIQSNLAEVGIKAKVTTMPASEMYAKYRQQGHQMILAGWGIDYPDPDALAKPFANYRVKQLAWRTMWYDDHAADLAEKAGLELNDERRLELYKELQEYWIEKSPFALLYQPLDFWVIRDNLIGFEEAAAGYSITFDFTKISKK</sequence>
<comment type="caution">
    <text evidence="3">The sequence shown here is derived from an EMBL/GenBank/DDBJ whole genome shotgun (WGS) entry which is preliminary data.</text>
</comment>
<reference evidence="4" key="1">
    <citation type="submission" date="2012-09" db="EMBL/GenBank/DDBJ databases">
        <authorList>
            <person name="Weinstock G."/>
            <person name="Sodergren E."/>
            <person name="Clifton S."/>
            <person name="Fulton L."/>
            <person name="Fulton B."/>
            <person name="Courtney L."/>
            <person name="Fronick C."/>
            <person name="Harrison M."/>
            <person name="Strong C."/>
            <person name="Farmer C."/>
            <person name="Delehaunty K."/>
            <person name="Markovic C."/>
            <person name="Hall O."/>
            <person name="Minx P."/>
            <person name="Tomlinson C."/>
            <person name="Mitreva M."/>
            <person name="Nelson J."/>
            <person name="Hou S."/>
            <person name="Wollam A."/>
            <person name="Pepin K.H."/>
            <person name="Johnson M."/>
            <person name="Bhonagiri V."/>
            <person name="Nash W.E."/>
            <person name="Suruliraj S."/>
            <person name="Warren W."/>
            <person name="Chinwalla A."/>
            <person name="Mardis E.R."/>
            <person name="Wilson R.K."/>
        </authorList>
    </citation>
    <scope>NUCLEOTIDE SEQUENCE [LARGE SCALE GENOMIC DNA]</scope>
    <source>
        <strain evidence="4">OS1</strain>
    </source>
</reference>
<feature type="chain" id="PRO_5006666470" evidence="1">
    <location>
        <begin position="25"/>
        <end position="529"/>
    </location>
</feature>
<feature type="signal peptide" evidence="1">
    <location>
        <begin position="1"/>
        <end position="24"/>
    </location>
</feature>
<feature type="domain" description="Solute-binding protein family 5" evidence="2">
    <location>
        <begin position="75"/>
        <end position="440"/>
    </location>
</feature>
<evidence type="ECO:0000313" key="4">
    <source>
        <dbReference type="Proteomes" id="UP000005273"/>
    </source>
</evidence>
<dbReference type="PROSITE" id="PS51257">
    <property type="entry name" value="PROKAR_LIPOPROTEIN"/>
    <property type="match status" value="1"/>
</dbReference>
<dbReference type="PIRSF" id="PIRSF002741">
    <property type="entry name" value="MppA"/>
    <property type="match status" value="1"/>
</dbReference>
<dbReference type="RefSeq" id="WP_057940981.1">
    <property type="nucleotide sequence ID" value="NZ_ACJX03000001.1"/>
</dbReference>
<organism evidence="3 4">
    <name type="scientific">Acetomicrobium hydrogeniformans ATCC BAA-1850</name>
    <dbReference type="NCBI Taxonomy" id="592015"/>
    <lineage>
        <taxon>Bacteria</taxon>
        <taxon>Thermotogati</taxon>
        <taxon>Synergistota</taxon>
        <taxon>Synergistia</taxon>
        <taxon>Synergistales</taxon>
        <taxon>Acetomicrobiaceae</taxon>
        <taxon>Acetomicrobium</taxon>
    </lineage>
</organism>
<keyword evidence="1" id="KW-0732">Signal</keyword>
<dbReference type="STRING" id="592015.HMPREF1705_03601"/>
<protein>
    <submittedName>
        <fullName evidence="3">ABC transporter, substrate-binding protein, family 5</fullName>
    </submittedName>
</protein>
<dbReference type="InterPro" id="IPR039424">
    <property type="entry name" value="SBP_5"/>
</dbReference>
<dbReference type="EMBL" id="ACJX03000001">
    <property type="protein sequence ID" value="KRT36324.1"/>
    <property type="molecule type" value="Genomic_DNA"/>
</dbReference>
<dbReference type="OrthoDB" id="774at2"/>
<gene>
    <name evidence="3" type="ORF">HMPREF1705_03601</name>
</gene>
<proteinExistence type="predicted"/>
<dbReference type="InterPro" id="IPR000914">
    <property type="entry name" value="SBP_5_dom"/>
</dbReference>
<dbReference type="InterPro" id="IPR030678">
    <property type="entry name" value="Peptide/Ni-bd"/>
</dbReference>
<dbReference type="Proteomes" id="UP000005273">
    <property type="component" value="Unassembled WGS sequence"/>
</dbReference>
<name>A0A0T5XDK8_9BACT</name>
<dbReference type="PANTHER" id="PTHR30290">
    <property type="entry name" value="PERIPLASMIC BINDING COMPONENT OF ABC TRANSPORTER"/>
    <property type="match status" value="1"/>
</dbReference>
<dbReference type="PANTHER" id="PTHR30290:SF34">
    <property type="entry name" value="ABC TRANSPORTER, PERIPLASMIC OLIGO-PEPTIDE BINDING PROTEIN, PUTATIVE-RELATED"/>
    <property type="match status" value="1"/>
</dbReference>
<evidence type="ECO:0000313" key="3">
    <source>
        <dbReference type="EMBL" id="KRT36324.1"/>
    </source>
</evidence>
<dbReference type="GO" id="GO:0042597">
    <property type="term" value="C:periplasmic space"/>
    <property type="evidence" value="ECO:0007669"/>
    <property type="project" value="UniProtKB-ARBA"/>
</dbReference>
<dbReference type="SUPFAM" id="SSF53850">
    <property type="entry name" value="Periplasmic binding protein-like II"/>
    <property type="match status" value="1"/>
</dbReference>
<evidence type="ECO:0000256" key="1">
    <source>
        <dbReference type="SAM" id="SignalP"/>
    </source>
</evidence>
<dbReference type="GO" id="GO:0043190">
    <property type="term" value="C:ATP-binding cassette (ABC) transporter complex"/>
    <property type="evidence" value="ECO:0007669"/>
    <property type="project" value="InterPro"/>
</dbReference>
<dbReference type="GO" id="GO:1904680">
    <property type="term" value="F:peptide transmembrane transporter activity"/>
    <property type="evidence" value="ECO:0007669"/>
    <property type="project" value="TreeGrafter"/>
</dbReference>
<dbReference type="Gene3D" id="3.40.190.10">
    <property type="entry name" value="Periplasmic binding protein-like II"/>
    <property type="match status" value="1"/>
</dbReference>
<dbReference type="Gene3D" id="3.90.76.10">
    <property type="entry name" value="Dipeptide-binding Protein, Domain 1"/>
    <property type="match status" value="1"/>
</dbReference>